<dbReference type="EMBL" id="SKCS01000025">
    <property type="protein sequence ID" value="TNN20538.1"/>
    <property type="molecule type" value="Genomic_DNA"/>
</dbReference>
<sequence>MPKKKKLGCPALQFVNEPFSKPKGATVYKTCSEIYPEVKRAPTDEAYFWFEPSFKTTKTDKKRSIVRSSSLFYQYLPELQFAANEQAPENSLSTLTKQKSCPLFPLKSPEVISRKAVVLVEETPEHTSHLTRNYSKCNSNVHMPFEQSPGCTEDMLRLTIT</sequence>
<reference evidence="1 2" key="1">
    <citation type="submission" date="2019-03" db="EMBL/GenBank/DDBJ databases">
        <title>An improved genome assembly of the fluke Schistosoma japonicum.</title>
        <authorList>
            <person name="Hu W."/>
            <person name="Luo F."/>
            <person name="Yin M."/>
            <person name="Mo X."/>
            <person name="Sun C."/>
            <person name="Wu Q."/>
            <person name="Zhu B."/>
            <person name="Xiang M."/>
            <person name="Wang J."/>
            <person name="Wang Y."/>
            <person name="Zhang T."/>
            <person name="Xu B."/>
            <person name="Zheng H."/>
            <person name="Feng Z."/>
        </authorList>
    </citation>
    <scope>NUCLEOTIDE SEQUENCE [LARGE SCALE GENOMIC DNA]</scope>
    <source>
        <strain evidence="1">HuSjv2</strain>
        <tissue evidence="1">Worms</tissue>
    </source>
</reference>
<comment type="caution">
    <text evidence="1">The sequence shown here is derived from an EMBL/GenBank/DDBJ whole genome shotgun (WGS) entry which is preliminary data.</text>
</comment>
<keyword evidence="2" id="KW-1185">Reference proteome</keyword>
<accession>A0A4Z2DVZ0</accession>
<gene>
    <name evidence="1" type="ORF">EWB00_003950</name>
</gene>
<dbReference type="Proteomes" id="UP000311919">
    <property type="component" value="Unassembled WGS sequence"/>
</dbReference>
<organism evidence="1 2">
    <name type="scientific">Schistosoma japonicum</name>
    <name type="common">Blood fluke</name>
    <dbReference type="NCBI Taxonomy" id="6182"/>
    <lineage>
        <taxon>Eukaryota</taxon>
        <taxon>Metazoa</taxon>
        <taxon>Spiralia</taxon>
        <taxon>Lophotrochozoa</taxon>
        <taxon>Platyhelminthes</taxon>
        <taxon>Trematoda</taxon>
        <taxon>Digenea</taxon>
        <taxon>Strigeidida</taxon>
        <taxon>Schistosomatoidea</taxon>
        <taxon>Schistosomatidae</taxon>
        <taxon>Schistosoma</taxon>
    </lineage>
</organism>
<evidence type="ECO:0000313" key="2">
    <source>
        <dbReference type="Proteomes" id="UP000311919"/>
    </source>
</evidence>
<dbReference type="AlphaFoldDB" id="A0A4Z2DVZ0"/>
<proteinExistence type="predicted"/>
<dbReference type="OrthoDB" id="6243323at2759"/>
<protein>
    <submittedName>
        <fullName evidence="1">Uncharacterized protein</fullName>
    </submittedName>
</protein>
<name>A0A4Z2DVZ0_SCHJA</name>
<evidence type="ECO:0000313" key="1">
    <source>
        <dbReference type="EMBL" id="TNN20538.1"/>
    </source>
</evidence>